<dbReference type="InterPro" id="IPR004245">
    <property type="entry name" value="DUF229"/>
</dbReference>
<sequence length="417" mass="48396">MDNNWITLKGYNKMADNTFPNIMAILTGYNESSAFNKCDPTILNMLDYCPMIWNDFRKFGYVTAFAEDESWISTFNCNKKGFNHQPTDYYFRPYFLKTESFRIVWKDDTKYCTGPEPAGERLLNVIKEFGVAFLERPSFGFFWTNSFSHNSLNAASGMDDKIKQFFEDITNAGILENSIVIFLSDHGLRCGEFRETTMGWLEERLPFIYIWIPEKFQKKFPAEFTNIKRKVDKLTSPFDLYMTLQHLLVLSDFNYVMKPSSGCSNCKSLFIETGSERSCEDAGIAQHWCTCADFSPVDGEVQKIVNKASYYFTEQINGIIHNNREGEKCAAYSFHKIVKTGVIKSYKDEKYLLLAIETKPKAFFETTLAYHKHENEDEYFEIKGGISRTDRYAPHSQCTQDTILKKYCHCKLNNTNI</sequence>
<name>A0A482W7N1_ASBVE</name>
<proteinExistence type="predicted"/>
<dbReference type="InterPro" id="IPR017850">
    <property type="entry name" value="Alkaline_phosphatase_core_sf"/>
</dbReference>
<reference evidence="1 2" key="1">
    <citation type="submission" date="2017-03" db="EMBL/GenBank/DDBJ databases">
        <title>Genome of the blue death feigning beetle - Asbolus verrucosus.</title>
        <authorList>
            <person name="Rider S.D."/>
        </authorList>
    </citation>
    <scope>NUCLEOTIDE SEQUENCE [LARGE SCALE GENOMIC DNA]</scope>
    <source>
        <strain evidence="1">Butters</strain>
        <tissue evidence="1">Head and leg muscle</tissue>
    </source>
</reference>
<keyword evidence="2" id="KW-1185">Reference proteome</keyword>
<dbReference type="STRING" id="1661398.A0A482W7N1"/>
<protein>
    <submittedName>
        <fullName evidence="1">DUF229 and/or Sulfatase domain containing protein</fullName>
    </submittedName>
</protein>
<comment type="caution">
    <text evidence="1">The sequence shown here is derived from an EMBL/GenBank/DDBJ whole genome shotgun (WGS) entry which is preliminary data.</text>
</comment>
<dbReference type="GO" id="GO:0005615">
    <property type="term" value="C:extracellular space"/>
    <property type="evidence" value="ECO:0007669"/>
    <property type="project" value="TreeGrafter"/>
</dbReference>
<dbReference type="Proteomes" id="UP000292052">
    <property type="component" value="Unassembled WGS sequence"/>
</dbReference>
<accession>A0A482W7N1</accession>
<dbReference type="Gene3D" id="3.40.720.10">
    <property type="entry name" value="Alkaline Phosphatase, subunit A"/>
    <property type="match status" value="1"/>
</dbReference>
<organism evidence="1 2">
    <name type="scientific">Asbolus verrucosus</name>
    <name type="common">Desert ironclad beetle</name>
    <dbReference type="NCBI Taxonomy" id="1661398"/>
    <lineage>
        <taxon>Eukaryota</taxon>
        <taxon>Metazoa</taxon>
        <taxon>Ecdysozoa</taxon>
        <taxon>Arthropoda</taxon>
        <taxon>Hexapoda</taxon>
        <taxon>Insecta</taxon>
        <taxon>Pterygota</taxon>
        <taxon>Neoptera</taxon>
        <taxon>Endopterygota</taxon>
        <taxon>Coleoptera</taxon>
        <taxon>Polyphaga</taxon>
        <taxon>Cucujiformia</taxon>
        <taxon>Tenebrionidae</taxon>
        <taxon>Pimeliinae</taxon>
        <taxon>Asbolus</taxon>
    </lineage>
</organism>
<dbReference type="PANTHER" id="PTHR10974">
    <property type="entry name" value="FI08016P-RELATED"/>
    <property type="match status" value="1"/>
</dbReference>
<dbReference type="SUPFAM" id="SSF53649">
    <property type="entry name" value="Alkaline phosphatase-like"/>
    <property type="match status" value="1"/>
</dbReference>
<dbReference type="PANTHER" id="PTHR10974:SF9">
    <property type="entry name" value="DUF229 DOMAIN CONTAINING PROTEIN-RELATED"/>
    <property type="match status" value="1"/>
</dbReference>
<dbReference type="CDD" id="cd16021">
    <property type="entry name" value="ALP_like"/>
    <property type="match status" value="1"/>
</dbReference>
<dbReference type="EMBL" id="QDEB01021235">
    <property type="protein sequence ID" value="RZC40975.1"/>
    <property type="molecule type" value="Genomic_DNA"/>
</dbReference>
<dbReference type="Pfam" id="PF02995">
    <property type="entry name" value="DUF229"/>
    <property type="match status" value="1"/>
</dbReference>
<dbReference type="AlphaFoldDB" id="A0A482W7N1"/>
<evidence type="ECO:0000313" key="2">
    <source>
        <dbReference type="Proteomes" id="UP000292052"/>
    </source>
</evidence>
<gene>
    <name evidence="1" type="ORF">BDFB_006303</name>
</gene>
<dbReference type="OrthoDB" id="413313at2759"/>
<evidence type="ECO:0000313" key="1">
    <source>
        <dbReference type="EMBL" id="RZC40975.1"/>
    </source>
</evidence>
<dbReference type="FunFam" id="3.40.720.10:FF:000017">
    <property type="entry name" value="Predicted protein"/>
    <property type="match status" value="1"/>
</dbReference>